<dbReference type="RefSeq" id="WP_308863929.1">
    <property type="nucleotide sequence ID" value="NZ_JAVHUL010000013.1"/>
</dbReference>
<evidence type="ECO:0000313" key="2">
    <source>
        <dbReference type="Proteomes" id="UP001230915"/>
    </source>
</evidence>
<name>A0ABU1A0I7_9FLAO</name>
<evidence type="ECO:0000313" key="1">
    <source>
        <dbReference type="EMBL" id="MDQ7917209.1"/>
    </source>
</evidence>
<comment type="caution">
    <text evidence="1">The sequence shown here is derived from an EMBL/GenBank/DDBJ whole genome shotgun (WGS) entry which is preliminary data.</text>
</comment>
<keyword evidence="2" id="KW-1185">Reference proteome</keyword>
<sequence length="141" mass="17005">MNFLDSLPYKIGTPFDQINIDLELKKKYTDNLFFYRSYRYSEIFLFERILESTCYLWFNKNALETVSYRFHSSLFNHFEESINAELPEDENLFQDPNIKEARPYIYINKMAISLVKLNNDYFSLVLSRYPSLPIIKTKKNH</sequence>
<reference evidence="1 2" key="1">
    <citation type="submission" date="2023-08" db="EMBL/GenBank/DDBJ databases">
        <title>Mesonia sp. MT50, isolated from deep-sea sediment of the Mariana Trench.</title>
        <authorList>
            <person name="Fu H."/>
        </authorList>
    </citation>
    <scope>NUCLEOTIDE SEQUENCE [LARGE SCALE GENOMIC DNA]</scope>
    <source>
        <strain evidence="1 2">MT50</strain>
    </source>
</reference>
<proteinExistence type="predicted"/>
<organism evidence="1 2">
    <name type="scientific">Mesonia profundi</name>
    <dbReference type="NCBI Taxonomy" id="3070998"/>
    <lineage>
        <taxon>Bacteria</taxon>
        <taxon>Pseudomonadati</taxon>
        <taxon>Bacteroidota</taxon>
        <taxon>Flavobacteriia</taxon>
        <taxon>Flavobacteriales</taxon>
        <taxon>Flavobacteriaceae</taxon>
        <taxon>Mesonia</taxon>
    </lineage>
</organism>
<protein>
    <submittedName>
        <fullName evidence="1">Uncharacterized protein</fullName>
    </submittedName>
</protein>
<dbReference type="Proteomes" id="UP001230915">
    <property type="component" value="Unassembled WGS sequence"/>
</dbReference>
<gene>
    <name evidence="1" type="ORF">RBU60_06450</name>
</gene>
<accession>A0ABU1A0I7</accession>
<dbReference type="EMBL" id="JAVHUL010000013">
    <property type="protein sequence ID" value="MDQ7917209.1"/>
    <property type="molecule type" value="Genomic_DNA"/>
</dbReference>